<dbReference type="InterPro" id="IPR035343">
    <property type="entry name" value="Gp68"/>
</dbReference>
<dbReference type="RefSeq" id="YP_009188052.1">
    <property type="nucleotide sequence ID" value="NC_028662.1"/>
</dbReference>
<evidence type="ECO:0000313" key="2">
    <source>
        <dbReference type="EMBL" id="ALA48171.1"/>
    </source>
</evidence>
<feature type="domain" description="Gp68-like predicted RNA polymerase component" evidence="1">
    <location>
        <begin position="10"/>
        <end position="80"/>
    </location>
</feature>
<proteinExistence type="predicted"/>
<dbReference type="GeneID" id="26517105"/>
<dbReference type="OrthoDB" id="14908at10239"/>
<dbReference type="EMBL" id="KT206225">
    <property type="protein sequence ID" value="ALA48171.1"/>
    <property type="molecule type" value="Genomic_DNA"/>
</dbReference>
<evidence type="ECO:0000313" key="3">
    <source>
        <dbReference type="Proteomes" id="UP000203948"/>
    </source>
</evidence>
<dbReference type="Proteomes" id="UP000203948">
    <property type="component" value="Segment"/>
</dbReference>
<sequence>MTPVFMPRDWDPDDPMLKSPLAPHETAAVLRMQRAGFSGMETMSLLNMRATQLMGAVKKAMDDEQRAFNAGIPIHDDLIRRN</sequence>
<protein>
    <recommendedName>
        <fullName evidence="1">Gp68-like predicted RNA polymerase component domain-containing protein</fullName>
    </recommendedName>
</protein>
<evidence type="ECO:0000259" key="1">
    <source>
        <dbReference type="Pfam" id="PF17469"/>
    </source>
</evidence>
<dbReference type="KEGG" id="vg:26517105"/>
<accession>A0A0N9BDS6</accession>
<keyword evidence="3" id="KW-1185">Reference proteome</keyword>
<dbReference type="Pfam" id="PF17469">
    <property type="entry name" value="GP68"/>
    <property type="match status" value="1"/>
</dbReference>
<organism evidence="2 3">
    <name type="scientific">Mycobacterium phage Phlei</name>
    <dbReference type="NCBI Taxonomy" id="1690684"/>
    <lineage>
        <taxon>Viruses</taxon>
        <taxon>Duplodnaviria</taxon>
        <taxon>Heunggongvirae</taxon>
        <taxon>Uroviricota</taxon>
        <taxon>Caudoviricetes</taxon>
        <taxon>Phleivirus</taxon>
        <taxon>Phleivirus Phlei</taxon>
    </lineage>
</organism>
<reference evidence="2 3" key="1">
    <citation type="journal article" date="2016" name="Arch. Virol.">
        <title>Genome sequence of a cluster A13 mycobacteriophage detected in Mycobacterium phlei over a half century ago.</title>
        <authorList>
            <person name="Marton S."/>
            <person name="Feher E."/>
            <person name="Horvath B."/>
            <person name="Haber K."/>
            <person name="Somogyi P."/>
            <person name="Minarovits J."/>
            <person name="Banyai K."/>
        </authorList>
    </citation>
    <scope>NUCLEOTIDE SEQUENCE [LARGE SCALE GENOMIC DNA]</scope>
</reference>
<name>A0A0N9BDS6_9CAUD</name>